<feature type="transmembrane region" description="Helical" evidence="11">
    <location>
        <begin position="27"/>
        <end position="49"/>
    </location>
</feature>
<keyword evidence="6" id="KW-0915">Sodium</keyword>
<keyword evidence="3" id="KW-0050">Antiport</keyword>
<evidence type="ECO:0000313" key="14">
    <source>
        <dbReference type="Proteomes" id="UP000618952"/>
    </source>
</evidence>
<evidence type="ECO:0000256" key="6">
    <source>
        <dbReference type="ARBA" id="ARBA00023053"/>
    </source>
</evidence>
<keyword evidence="5 11" id="KW-1133">Transmembrane helix</keyword>
<sequence>MMLITTLLFVVGYMIIALEHVVKIDKAATALFIGVLLWVIVAHTGVDFSETLLKLKEHFEEISEILFFLLGAMTIVELIDTHNGFEIILRILKTRSMLVLLWVLCILTFFLSAVLDNLTTTIVMVAILRKFLNNKADLWYFAGFIVIAANAGGAWSPIGDVTTIMLWNGGQVSTNTIIGEVFLPSLACLLVPLLIVSYNFKGKTIEAIVPFTHKVQQISPRESNFILLLGIGLLLMVPIFKAITHLPPFLGMLFSLCLFWLITEILHKNKPIELKHHLSVAATVQKIDSPSILFFLGILLAVAAIETNGSLAYMGSALENNFNDFHITNTLLGLLSSLIDNVPLVAGAMGMYSIETFPQNHEFWTFLAYCAGTGGSVLIIGSAAGVAAMGILKIDFLWYLRRIAWLALIGYFSGILVFILIN</sequence>
<dbReference type="Pfam" id="PF03600">
    <property type="entry name" value="CitMHS"/>
    <property type="match status" value="1"/>
</dbReference>
<evidence type="ECO:0000256" key="3">
    <source>
        <dbReference type="ARBA" id="ARBA00022449"/>
    </source>
</evidence>
<comment type="similarity">
    <text evidence="10">Belongs to the NhaD Na(+)/H(+) (TC 2.A.62) antiporter family.</text>
</comment>
<proteinExistence type="inferred from homology"/>
<name>A0ABR7QKZ0_9FLAO</name>
<dbReference type="InterPro" id="IPR004680">
    <property type="entry name" value="Cit_transptr-like_dom"/>
</dbReference>
<evidence type="ECO:0000256" key="7">
    <source>
        <dbReference type="ARBA" id="ARBA00023065"/>
    </source>
</evidence>
<dbReference type="InterPro" id="IPR045016">
    <property type="entry name" value="NhaD-like"/>
</dbReference>
<comment type="caution">
    <text evidence="13">The sequence shown here is derived from an EMBL/GenBank/DDBJ whole genome shotgun (WGS) entry which is preliminary data.</text>
</comment>
<evidence type="ECO:0000256" key="5">
    <source>
        <dbReference type="ARBA" id="ARBA00022989"/>
    </source>
</evidence>
<feature type="transmembrane region" description="Helical" evidence="11">
    <location>
        <begin position="334"/>
        <end position="354"/>
    </location>
</feature>
<evidence type="ECO:0000256" key="2">
    <source>
        <dbReference type="ARBA" id="ARBA00022448"/>
    </source>
</evidence>
<dbReference type="PANTHER" id="PTHR43269">
    <property type="entry name" value="SODIUM/PROTON ANTIPORTER 1-RELATED"/>
    <property type="match status" value="1"/>
</dbReference>
<keyword evidence="4 11" id="KW-0812">Transmembrane</keyword>
<evidence type="ECO:0000256" key="10">
    <source>
        <dbReference type="ARBA" id="ARBA00025753"/>
    </source>
</evidence>
<evidence type="ECO:0000256" key="1">
    <source>
        <dbReference type="ARBA" id="ARBA00004141"/>
    </source>
</evidence>
<dbReference type="PANTHER" id="PTHR43269:SF2">
    <property type="entry name" value="SODIUM_PROTON ANTIPORTER 1-RELATED"/>
    <property type="match status" value="1"/>
</dbReference>
<keyword evidence="8 11" id="KW-0472">Membrane</keyword>
<protein>
    <submittedName>
        <fullName evidence="13">Sodium:proton antiporter NhaD</fullName>
    </submittedName>
</protein>
<reference evidence="13 14" key="1">
    <citation type="submission" date="2020-08" db="EMBL/GenBank/DDBJ databases">
        <title>Arenibacter gaetbuli sp. nov., isolated from a sand dune.</title>
        <authorList>
            <person name="Park S."/>
            <person name="Yoon J.-H."/>
        </authorList>
    </citation>
    <scope>NUCLEOTIDE SEQUENCE [LARGE SCALE GENOMIC DNA]</scope>
    <source>
        <strain evidence="13 14">BSSL-BM3</strain>
    </source>
</reference>
<feature type="transmembrane region" description="Helical" evidence="11">
    <location>
        <begin position="292"/>
        <end position="314"/>
    </location>
</feature>
<feature type="transmembrane region" description="Helical" evidence="11">
    <location>
        <begin position="366"/>
        <end position="391"/>
    </location>
</feature>
<feature type="domain" description="Citrate transporter-like" evidence="12">
    <location>
        <begin position="13"/>
        <end position="352"/>
    </location>
</feature>
<feature type="transmembrane region" description="Helical" evidence="11">
    <location>
        <begin position="403"/>
        <end position="421"/>
    </location>
</feature>
<dbReference type="EMBL" id="JACLHY010000005">
    <property type="protein sequence ID" value="MBC8767833.1"/>
    <property type="molecule type" value="Genomic_DNA"/>
</dbReference>
<evidence type="ECO:0000256" key="9">
    <source>
        <dbReference type="ARBA" id="ARBA00023201"/>
    </source>
</evidence>
<feature type="transmembrane region" description="Helical" evidence="11">
    <location>
        <begin position="177"/>
        <end position="196"/>
    </location>
</feature>
<keyword evidence="2" id="KW-0813">Transport</keyword>
<evidence type="ECO:0000256" key="11">
    <source>
        <dbReference type="SAM" id="Phobius"/>
    </source>
</evidence>
<dbReference type="Proteomes" id="UP000618952">
    <property type="component" value="Unassembled WGS sequence"/>
</dbReference>
<keyword evidence="9" id="KW-0739">Sodium transport</keyword>
<gene>
    <name evidence="13" type="primary">nhaD</name>
    <name evidence="13" type="ORF">H4O18_07510</name>
</gene>
<keyword evidence="14" id="KW-1185">Reference proteome</keyword>
<feature type="transmembrane region" description="Helical" evidence="11">
    <location>
        <begin position="224"/>
        <end position="243"/>
    </location>
</feature>
<comment type="subcellular location">
    <subcellularLocation>
        <location evidence="1">Membrane</location>
        <topology evidence="1">Multi-pass membrane protein</topology>
    </subcellularLocation>
</comment>
<accession>A0ABR7QKZ0</accession>
<evidence type="ECO:0000259" key="12">
    <source>
        <dbReference type="Pfam" id="PF03600"/>
    </source>
</evidence>
<evidence type="ECO:0000313" key="13">
    <source>
        <dbReference type="EMBL" id="MBC8767833.1"/>
    </source>
</evidence>
<dbReference type="NCBIfam" id="NF038006">
    <property type="entry name" value="NhaD_1"/>
    <property type="match status" value="1"/>
</dbReference>
<organism evidence="13 14">
    <name type="scientific">Arenibacter arenosicollis</name>
    <dbReference type="NCBI Taxonomy" id="2762274"/>
    <lineage>
        <taxon>Bacteria</taxon>
        <taxon>Pseudomonadati</taxon>
        <taxon>Bacteroidota</taxon>
        <taxon>Flavobacteriia</taxon>
        <taxon>Flavobacteriales</taxon>
        <taxon>Flavobacteriaceae</taxon>
        <taxon>Arenibacter</taxon>
    </lineage>
</organism>
<keyword evidence="7" id="KW-0406">Ion transport</keyword>
<feature type="transmembrane region" description="Helical" evidence="11">
    <location>
        <begin position="138"/>
        <end position="157"/>
    </location>
</feature>
<feature type="transmembrane region" description="Helical" evidence="11">
    <location>
        <begin position="99"/>
        <end position="126"/>
    </location>
</feature>
<evidence type="ECO:0000256" key="8">
    <source>
        <dbReference type="ARBA" id="ARBA00023136"/>
    </source>
</evidence>
<evidence type="ECO:0000256" key="4">
    <source>
        <dbReference type="ARBA" id="ARBA00022692"/>
    </source>
</evidence>